<dbReference type="Proteomes" id="UP000019375">
    <property type="component" value="Unassembled WGS sequence"/>
</dbReference>
<accession>A0A8J2T9B7</accession>
<dbReference type="OrthoDB" id="4035871at2759"/>
<protein>
    <submittedName>
        <fullName evidence="1">ZYBA0S09-04170g1_1</fullName>
    </submittedName>
</protein>
<gene>
    <name evidence="1" type="ORF">BN860_04170g</name>
</gene>
<evidence type="ECO:0000313" key="2">
    <source>
        <dbReference type="Proteomes" id="UP000019375"/>
    </source>
</evidence>
<reference evidence="2" key="1">
    <citation type="journal article" date="2013" name="Genome Announc.">
        <title>Genome sequence of the food spoilage yeast Zygosaccharomyces bailii CLIB 213(T).</title>
        <authorList>
            <person name="Galeote V."/>
            <person name="Bigey F."/>
            <person name="Devillers H."/>
            <person name="Neuveglise C."/>
            <person name="Dequin S."/>
        </authorList>
    </citation>
    <scope>NUCLEOTIDE SEQUENCE [LARGE SCALE GENOMIC DNA]</scope>
    <source>
        <strain evidence="2">CLIB 213 / ATCC 58445 / CBS 680 / CCRC 21525 / NBRC 1098 / NCYC 1416 / NRRL Y-2227</strain>
    </source>
</reference>
<sequence>MECEVLKATGPMLILISKRNSWFLYRSYVKPSKVPPSWDVLFNPKTPKPQSVKIFRQKLSDLIDNNVDRTSNPQMMISLEFLFQRASVPTKNFRKSLTALYRLILQRRIPDDDIYRAIAQASRENVVNLTVPKEIDRVDRGQQRPFFQIHPGKDEHLGKVLKGIRNNDNAQSKPITRKDLFQEMEGHADSNIQSHIDLDSLQEYLDKAEQGKKQQKYAWEEQKKYRWDCASGDLPKMSAASLLFPGSVKTPRRPMLKMGHRLWRSPSSTGSSYDSRSQQKPKDLLIYNLDKHSKVVIPPTHSNSIFNINYRDLFGVINSSGRAPQEILDIINKLESDGWTLIGDLYDNSENIVFQRASGSSKNNKHTRLSKATAACTLLLFTAMGYIALKPSESSDKSKKYREHL</sequence>
<organism evidence="1 2">
    <name type="scientific">Zygosaccharomyces bailii (strain CLIB 213 / ATCC 58445 / CBS 680 / BCRC 21525 / NBRC 1098 / NCYC 1416 / NRRL Y-2227)</name>
    <dbReference type="NCBI Taxonomy" id="1333698"/>
    <lineage>
        <taxon>Eukaryota</taxon>
        <taxon>Fungi</taxon>
        <taxon>Dikarya</taxon>
        <taxon>Ascomycota</taxon>
        <taxon>Saccharomycotina</taxon>
        <taxon>Saccharomycetes</taxon>
        <taxon>Saccharomycetales</taxon>
        <taxon>Saccharomycetaceae</taxon>
        <taxon>Zygosaccharomyces</taxon>
    </lineage>
</organism>
<keyword evidence="2" id="KW-1185">Reference proteome</keyword>
<proteinExistence type="predicted"/>
<dbReference type="AlphaFoldDB" id="A0A8J2T9B7"/>
<evidence type="ECO:0000313" key="1">
    <source>
        <dbReference type="EMBL" id="CDF91072.1"/>
    </source>
</evidence>
<dbReference type="EMBL" id="HG316462">
    <property type="protein sequence ID" value="CDF91072.1"/>
    <property type="molecule type" value="Genomic_DNA"/>
</dbReference>
<name>A0A8J2T9B7_ZYGB2</name>